<keyword evidence="3" id="KW-0067">ATP-binding</keyword>
<evidence type="ECO:0000313" key="6">
    <source>
        <dbReference type="Proteomes" id="UP000035268"/>
    </source>
</evidence>
<evidence type="ECO:0000256" key="1">
    <source>
        <dbReference type="ARBA" id="ARBA00006611"/>
    </source>
</evidence>
<dbReference type="InterPro" id="IPR037257">
    <property type="entry name" value="T2SS_E_N_sf"/>
</dbReference>
<dbReference type="PROSITE" id="PS00662">
    <property type="entry name" value="T2SP_E"/>
    <property type="match status" value="1"/>
</dbReference>
<dbReference type="GO" id="GO:0005886">
    <property type="term" value="C:plasma membrane"/>
    <property type="evidence" value="ECO:0007669"/>
    <property type="project" value="TreeGrafter"/>
</dbReference>
<dbReference type="InterPro" id="IPR007831">
    <property type="entry name" value="T2SS_GspE_N"/>
</dbReference>
<dbReference type="Pfam" id="PF00437">
    <property type="entry name" value="T2SSE"/>
    <property type="match status" value="1"/>
</dbReference>
<dbReference type="Pfam" id="PF05157">
    <property type="entry name" value="MshEN"/>
    <property type="match status" value="1"/>
</dbReference>
<dbReference type="InterPro" id="IPR003593">
    <property type="entry name" value="AAA+_ATPase"/>
</dbReference>
<evidence type="ECO:0000256" key="2">
    <source>
        <dbReference type="ARBA" id="ARBA00022741"/>
    </source>
</evidence>
<dbReference type="Gene3D" id="3.40.50.300">
    <property type="entry name" value="P-loop containing nucleotide triphosphate hydrolases"/>
    <property type="match status" value="1"/>
</dbReference>
<dbReference type="KEGG" id="vbl:L21SP4_01592"/>
<sequence>MSGQQTVDLSKVAIAEAALARVPARLARRYGLLPVALEGETLTVAQANPDDPIGVMELESRLGMRVRTVTASRPEAVARAIERYYAGAAGDETPTALAALERLVNRAIQIHCSDIHLDPEEGMGVARMRVDGMMRVVSEYPPAFMADLISAVKVAARLDISERRAPQDGQIVMDSLGESIAMRVAVIPTTHGEKVTLRILATAAVSEELDRLDALGMSEMHYGMMRAALEQAYGVILLSGPTGSGKTTTLYAALRHLREPGTQHILTIENPVEIPLKGVNQIQIDGERVSFAKALRSVLRHDPDIVMIGEIRDPETADIAVKSALTGHIVLATLHANTSVSVITRLLNLGVSRELAASTLRLVVAQRLVRRPCPHCVVREPATEAQCAEFGWNPAAPPQVARARGCAFCGQLGYAGRLGLYEMTPVDRALRDLVVADASEDSMADFAFEQRKLPTLAQDGADKVAAGLTTPEEVRRVTFVGEVDV</sequence>
<comment type="similarity">
    <text evidence="1">Belongs to the GSP E family.</text>
</comment>
<dbReference type="RefSeq" id="WP_052882125.1">
    <property type="nucleotide sequence ID" value="NZ_CP010904.1"/>
</dbReference>
<dbReference type="Gene3D" id="3.30.450.90">
    <property type="match status" value="1"/>
</dbReference>
<dbReference type="InterPro" id="IPR001482">
    <property type="entry name" value="T2SS/T4SS_dom"/>
</dbReference>
<dbReference type="SUPFAM" id="SSF52540">
    <property type="entry name" value="P-loop containing nucleoside triphosphate hydrolases"/>
    <property type="match status" value="1"/>
</dbReference>
<dbReference type="EMBL" id="CP010904">
    <property type="protein sequence ID" value="AKJ64835.1"/>
    <property type="molecule type" value="Genomic_DNA"/>
</dbReference>
<dbReference type="SMART" id="SM00382">
    <property type="entry name" value="AAA"/>
    <property type="match status" value="1"/>
</dbReference>
<dbReference type="Gene3D" id="3.30.300.160">
    <property type="entry name" value="Type II secretion system, protein E, N-terminal domain"/>
    <property type="match status" value="1"/>
</dbReference>
<name>A0A0G3EJ82_9BACT</name>
<proteinExistence type="inferred from homology"/>
<dbReference type="STRING" id="1307763.L21SP4_01592"/>
<keyword evidence="2" id="KW-0547">Nucleotide-binding</keyword>
<dbReference type="OrthoDB" id="9804785at2"/>
<keyword evidence="6" id="KW-1185">Reference proteome</keyword>
<dbReference type="PANTHER" id="PTHR30258">
    <property type="entry name" value="TYPE II SECRETION SYSTEM PROTEIN GSPE-RELATED"/>
    <property type="match status" value="1"/>
</dbReference>
<dbReference type="GO" id="GO:0005524">
    <property type="term" value="F:ATP binding"/>
    <property type="evidence" value="ECO:0007669"/>
    <property type="project" value="UniProtKB-KW"/>
</dbReference>
<evidence type="ECO:0000256" key="3">
    <source>
        <dbReference type="ARBA" id="ARBA00022840"/>
    </source>
</evidence>
<organism evidence="5 6">
    <name type="scientific">Kiritimatiella glycovorans</name>
    <dbReference type="NCBI Taxonomy" id="1307763"/>
    <lineage>
        <taxon>Bacteria</taxon>
        <taxon>Pseudomonadati</taxon>
        <taxon>Kiritimatiellota</taxon>
        <taxon>Kiritimatiellia</taxon>
        <taxon>Kiritimatiellales</taxon>
        <taxon>Kiritimatiellaceae</taxon>
        <taxon>Kiritimatiella</taxon>
    </lineage>
</organism>
<evidence type="ECO:0000259" key="4">
    <source>
        <dbReference type="PROSITE" id="PS00662"/>
    </source>
</evidence>
<dbReference type="Proteomes" id="UP000035268">
    <property type="component" value="Chromosome"/>
</dbReference>
<dbReference type="GO" id="GO:0016887">
    <property type="term" value="F:ATP hydrolysis activity"/>
    <property type="evidence" value="ECO:0007669"/>
    <property type="project" value="TreeGrafter"/>
</dbReference>
<evidence type="ECO:0000313" key="5">
    <source>
        <dbReference type="EMBL" id="AKJ64835.1"/>
    </source>
</evidence>
<reference evidence="6" key="1">
    <citation type="submission" date="2015-02" db="EMBL/GenBank/DDBJ databases">
        <title>Description and complete genome sequence of the first cultured representative of the subdivision 5 of the Verrucomicrobia phylum.</title>
        <authorList>
            <person name="Spring S."/>
            <person name="Bunk B."/>
            <person name="Sproer C."/>
            <person name="Klenk H.-P."/>
        </authorList>
    </citation>
    <scope>NUCLEOTIDE SEQUENCE [LARGE SCALE GENOMIC DNA]</scope>
    <source>
        <strain evidence="6">L21-Fru-AB</strain>
    </source>
</reference>
<protein>
    <submittedName>
        <fullName evidence="5">Type IV-A pilus assembly ATPase PilB</fullName>
    </submittedName>
</protein>
<accession>A0A0G3EJ82</accession>
<dbReference type="SUPFAM" id="SSF160246">
    <property type="entry name" value="EspE N-terminal domain-like"/>
    <property type="match status" value="1"/>
</dbReference>
<dbReference type="InterPro" id="IPR027417">
    <property type="entry name" value="P-loop_NTPase"/>
</dbReference>
<reference evidence="5 6" key="2">
    <citation type="journal article" date="2016" name="ISME J.">
        <title>Characterization of the first cultured representative of Verrucomicrobia subdivision 5 indicates the proposal of a novel phylum.</title>
        <authorList>
            <person name="Spring S."/>
            <person name="Bunk B."/>
            <person name="Sproer C."/>
            <person name="Schumann P."/>
            <person name="Rohde M."/>
            <person name="Tindall B.J."/>
            <person name="Klenk H.P."/>
        </authorList>
    </citation>
    <scope>NUCLEOTIDE SEQUENCE [LARGE SCALE GENOMIC DNA]</scope>
    <source>
        <strain evidence="5 6">L21-Fru-AB</strain>
    </source>
</reference>
<dbReference type="PANTHER" id="PTHR30258:SF2">
    <property type="entry name" value="COMG OPERON PROTEIN 1"/>
    <property type="match status" value="1"/>
</dbReference>
<feature type="domain" description="Bacterial type II secretion system protein E" evidence="4">
    <location>
        <begin position="299"/>
        <end position="313"/>
    </location>
</feature>
<gene>
    <name evidence="5" type="ORF">L21SP4_01592</name>
</gene>
<dbReference type="AlphaFoldDB" id="A0A0G3EJ82"/>
<dbReference type="CDD" id="cd01129">
    <property type="entry name" value="PulE-GspE-like"/>
    <property type="match status" value="1"/>
</dbReference>